<keyword evidence="5" id="KW-1185">Reference proteome</keyword>
<dbReference type="GO" id="GO:0030163">
    <property type="term" value="P:protein catabolic process"/>
    <property type="evidence" value="ECO:0007669"/>
    <property type="project" value="UniProtKB-ARBA"/>
</dbReference>
<protein>
    <submittedName>
        <fullName evidence="4">Speckle-type POZ protein</fullName>
    </submittedName>
</protein>
<dbReference type="Gene3D" id="1.25.40.420">
    <property type="match status" value="1"/>
</dbReference>
<dbReference type="OrthoDB" id="6448019at2759"/>
<dbReference type="SUPFAM" id="SSF54695">
    <property type="entry name" value="POZ domain"/>
    <property type="match status" value="1"/>
</dbReference>
<dbReference type="SMART" id="SM00225">
    <property type="entry name" value="BTB"/>
    <property type="match status" value="1"/>
</dbReference>
<dbReference type="InterPro" id="IPR000210">
    <property type="entry name" value="BTB/POZ_dom"/>
</dbReference>
<dbReference type="PROSITE" id="PS50144">
    <property type="entry name" value="MATH"/>
    <property type="match status" value="1"/>
</dbReference>
<feature type="domain" description="BTB" evidence="2">
    <location>
        <begin position="432"/>
        <end position="499"/>
    </location>
</feature>
<dbReference type="Pfam" id="PF00651">
    <property type="entry name" value="BTB"/>
    <property type="match status" value="1"/>
</dbReference>
<dbReference type="InterPro" id="IPR008974">
    <property type="entry name" value="TRAF-like"/>
</dbReference>
<dbReference type="PROSITE" id="PS50097">
    <property type="entry name" value="BTB"/>
    <property type="match status" value="1"/>
</dbReference>
<dbReference type="EMBL" id="BMAO01029251">
    <property type="protein sequence ID" value="GFR30512.1"/>
    <property type="molecule type" value="Genomic_DNA"/>
</dbReference>
<gene>
    <name evidence="4" type="primary">spop_104</name>
    <name evidence="4" type="ORF">TNCT_608111</name>
</gene>
<dbReference type="Pfam" id="PF22486">
    <property type="entry name" value="MATH_2"/>
    <property type="match status" value="1"/>
</dbReference>
<dbReference type="SUPFAM" id="SSF49599">
    <property type="entry name" value="TRAF domain-like"/>
    <property type="match status" value="1"/>
</dbReference>
<evidence type="ECO:0000259" key="2">
    <source>
        <dbReference type="PROSITE" id="PS50097"/>
    </source>
</evidence>
<feature type="domain" description="MATH" evidence="3">
    <location>
        <begin position="11"/>
        <end position="140"/>
    </location>
</feature>
<evidence type="ECO:0000259" key="3">
    <source>
        <dbReference type="PROSITE" id="PS50144"/>
    </source>
</evidence>
<dbReference type="InterPro" id="IPR011333">
    <property type="entry name" value="SKP1/BTB/POZ_sf"/>
</dbReference>
<dbReference type="PANTHER" id="PTHR24413">
    <property type="entry name" value="SPECKLE-TYPE POZ PROTEIN"/>
    <property type="match status" value="1"/>
</dbReference>
<dbReference type="InterPro" id="IPR002083">
    <property type="entry name" value="MATH/TRAF_dom"/>
</dbReference>
<organism evidence="4 5">
    <name type="scientific">Trichonephila clavata</name>
    <name type="common">Joro spider</name>
    <name type="synonym">Nephila clavata</name>
    <dbReference type="NCBI Taxonomy" id="2740835"/>
    <lineage>
        <taxon>Eukaryota</taxon>
        <taxon>Metazoa</taxon>
        <taxon>Ecdysozoa</taxon>
        <taxon>Arthropoda</taxon>
        <taxon>Chelicerata</taxon>
        <taxon>Arachnida</taxon>
        <taxon>Araneae</taxon>
        <taxon>Araneomorphae</taxon>
        <taxon>Entelegynae</taxon>
        <taxon>Araneoidea</taxon>
        <taxon>Nephilidae</taxon>
        <taxon>Trichonephila</taxon>
    </lineage>
</organism>
<dbReference type="Proteomes" id="UP000887116">
    <property type="component" value="Unassembled WGS sequence"/>
</dbReference>
<name>A0A8X6HUV1_TRICU</name>
<reference evidence="4" key="1">
    <citation type="submission" date="2020-07" db="EMBL/GenBank/DDBJ databases">
        <title>Multicomponent nature underlies the extraordinary mechanical properties of spider dragline silk.</title>
        <authorList>
            <person name="Kono N."/>
            <person name="Nakamura H."/>
            <person name="Mori M."/>
            <person name="Yoshida Y."/>
            <person name="Ohtoshi R."/>
            <person name="Malay A.D."/>
            <person name="Moran D.A.P."/>
            <person name="Tomita M."/>
            <person name="Numata K."/>
            <person name="Arakawa K."/>
        </authorList>
    </citation>
    <scope>NUCLEOTIDE SEQUENCE</scope>
</reference>
<feature type="region of interest" description="Disordered" evidence="1">
    <location>
        <begin position="321"/>
        <end position="406"/>
    </location>
</feature>
<comment type="caution">
    <text evidence="4">The sequence shown here is derived from an EMBL/GenBank/DDBJ whole genome shotgun (WGS) entry which is preliminary data.</text>
</comment>
<dbReference type="CDD" id="cd00121">
    <property type="entry name" value="MATH"/>
    <property type="match status" value="1"/>
</dbReference>
<evidence type="ECO:0000313" key="5">
    <source>
        <dbReference type="Proteomes" id="UP000887116"/>
    </source>
</evidence>
<sequence length="593" mass="67581">MATLDYCKKSTCTFLWKIENVHYLWMKKSQKIESAVFKVEELENTEWVMRLYPRGDLSTDKIGFYLRRKNDGSSTSSIYVYHELAFLSKSGKILWSYRETKHAFFKRSTRECFPEISLEEIVRNKSKYLPLNTLTARCKIWRWDGKDAVDKYFLAETRVAVQRRFFQWEIEQFSTMGHNEKKHLVIRSITNEILITFDLYFNGGQLGEEVIDIGIRVFNPNAKYLTFKTFVLDSNGSLTNCGMEEFVWEGSKKKRILTLLLSKKQLLSTEIGSAKYLKNDVLTLCCECNFSTGISSETVESVDSGIASLKTDSQAILKARGLLSDDEESEDGHSTDVEESEDGHSTDGEEREDGHSTDGEEREDGHSTDGEEREDGHSTDGEEREDGHSTDAEERDDGLSTDVEGSVVGLPVNDAFGLREDLGSLCCRDDLSDMKIRTNTTSIAVHTQILGARSSVFKAMFSNDMKEKTQGCVDVTDLDDDTVRRMLRYMYTDKMDNLQWESACQLYAASDKYDIASLRKKCTAILQAKLSPTNACQILSLADAHHDKALKKTVQDYIIGEKKTIFSSEEWRSLMDTNLRLAAETMHLKWTKD</sequence>
<dbReference type="Gene3D" id="3.30.710.10">
    <property type="entry name" value="Potassium Channel Kv1.1, Chain A"/>
    <property type="match status" value="1"/>
</dbReference>
<dbReference type="AlphaFoldDB" id="A0A8X6HUV1"/>
<accession>A0A8X6HUV1</accession>
<evidence type="ECO:0000313" key="4">
    <source>
        <dbReference type="EMBL" id="GFR30512.1"/>
    </source>
</evidence>
<dbReference type="Gene3D" id="2.60.210.10">
    <property type="entry name" value="Apoptosis, Tumor Necrosis Factor Receptor Associated Protein 2, Chain A"/>
    <property type="match status" value="1"/>
</dbReference>
<proteinExistence type="predicted"/>
<evidence type="ECO:0000256" key="1">
    <source>
        <dbReference type="SAM" id="MobiDB-lite"/>
    </source>
</evidence>
<feature type="compositionally biased region" description="Basic and acidic residues" evidence="1">
    <location>
        <begin position="331"/>
        <end position="392"/>
    </location>
</feature>